<keyword evidence="4" id="KW-0862">Zinc</keyword>
<dbReference type="Proteomes" id="UP000886595">
    <property type="component" value="Unassembled WGS sequence"/>
</dbReference>
<keyword evidence="3 6" id="KW-0863">Zinc-finger</keyword>
<evidence type="ECO:0000256" key="5">
    <source>
        <dbReference type="ARBA" id="ARBA00023242"/>
    </source>
</evidence>
<sequence length="165" mass="18504">MAEPPPSSLHHFVGPSSKHRSSNKKHSFSGPQHPTIHRLFPCQYCPRKFYTSQALGGHQNAHKRERAAARRNLGVVSHAPSVIDDHDDDATFLRSSYQCNYYYPNPPQGSTMTIGIPDQQTAMMVSGYGYDPYPYPYPFAYPFGFSGDIGGVEEEEPQLDLSLRL</sequence>
<dbReference type="InterPro" id="IPR036236">
    <property type="entry name" value="Znf_C2H2_sf"/>
</dbReference>
<evidence type="ECO:0000256" key="3">
    <source>
        <dbReference type="ARBA" id="ARBA00022771"/>
    </source>
</evidence>
<feature type="region of interest" description="Disordered" evidence="7">
    <location>
        <begin position="1"/>
        <end position="34"/>
    </location>
</feature>
<dbReference type="PROSITE" id="PS50157">
    <property type="entry name" value="ZINC_FINGER_C2H2_2"/>
    <property type="match status" value="1"/>
</dbReference>
<evidence type="ECO:0000256" key="7">
    <source>
        <dbReference type="SAM" id="MobiDB-lite"/>
    </source>
</evidence>
<comment type="caution">
    <text evidence="9">The sequence shown here is derived from an EMBL/GenBank/DDBJ whole genome shotgun (WGS) entry which is preliminary data.</text>
</comment>
<keyword evidence="5" id="KW-0539">Nucleus</keyword>
<organism evidence="9 10">
    <name type="scientific">Brassica carinata</name>
    <name type="common">Ethiopian mustard</name>
    <name type="synonym">Abyssinian cabbage</name>
    <dbReference type="NCBI Taxonomy" id="52824"/>
    <lineage>
        <taxon>Eukaryota</taxon>
        <taxon>Viridiplantae</taxon>
        <taxon>Streptophyta</taxon>
        <taxon>Embryophyta</taxon>
        <taxon>Tracheophyta</taxon>
        <taxon>Spermatophyta</taxon>
        <taxon>Magnoliopsida</taxon>
        <taxon>eudicotyledons</taxon>
        <taxon>Gunneridae</taxon>
        <taxon>Pentapetalae</taxon>
        <taxon>rosids</taxon>
        <taxon>malvids</taxon>
        <taxon>Brassicales</taxon>
        <taxon>Brassicaceae</taxon>
        <taxon>Brassiceae</taxon>
        <taxon>Brassica</taxon>
    </lineage>
</organism>
<dbReference type="Gene3D" id="3.30.160.60">
    <property type="entry name" value="Classic Zinc Finger"/>
    <property type="match status" value="1"/>
</dbReference>
<evidence type="ECO:0000256" key="4">
    <source>
        <dbReference type="ARBA" id="ARBA00022833"/>
    </source>
</evidence>
<proteinExistence type="predicted"/>
<dbReference type="AlphaFoldDB" id="A0A8X7P1Z7"/>
<protein>
    <recommendedName>
        <fullName evidence="8">C2H2-type domain-containing protein</fullName>
    </recommendedName>
</protein>
<dbReference type="InterPro" id="IPR044246">
    <property type="entry name" value="ZFP3-like"/>
</dbReference>
<evidence type="ECO:0000313" key="9">
    <source>
        <dbReference type="EMBL" id="KAG2241944.1"/>
    </source>
</evidence>
<keyword evidence="2" id="KW-0479">Metal-binding</keyword>
<evidence type="ECO:0000256" key="6">
    <source>
        <dbReference type="PROSITE-ProRule" id="PRU00042"/>
    </source>
</evidence>
<feature type="domain" description="C2H2-type" evidence="8">
    <location>
        <begin position="40"/>
        <end position="67"/>
    </location>
</feature>
<keyword evidence="10" id="KW-1185">Reference proteome</keyword>
<comment type="subcellular location">
    <subcellularLocation>
        <location evidence="1">Nucleus</location>
    </subcellularLocation>
</comment>
<reference evidence="9 10" key="1">
    <citation type="submission" date="2020-02" db="EMBL/GenBank/DDBJ databases">
        <authorList>
            <person name="Ma Q."/>
            <person name="Huang Y."/>
            <person name="Song X."/>
            <person name="Pei D."/>
        </authorList>
    </citation>
    <scope>NUCLEOTIDE SEQUENCE [LARGE SCALE GENOMIC DNA]</scope>
    <source>
        <strain evidence="9">Sxm20200214</strain>
        <tissue evidence="9">Leaf</tissue>
    </source>
</reference>
<dbReference type="InterPro" id="IPR013087">
    <property type="entry name" value="Znf_C2H2_type"/>
</dbReference>
<evidence type="ECO:0000256" key="2">
    <source>
        <dbReference type="ARBA" id="ARBA00022723"/>
    </source>
</evidence>
<dbReference type="SUPFAM" id="SSF57667">
    <property type="entry name" value="beta-beta-alpha zinc fingers"/>
    <property type="match status" value="1"/>
</dbReference>
<dbReference type="GO" id="GO:0005634">
    <property type="term" value="C:nucleus"/>
    <property type="evidence" value="ECO:0007669"/>
    <property type="project" value="UniProtKB-SubCell"/>
</dbReference>
<dbReference type="GO" id="GO:0009788">
    <property type="term" value="P:negative regulation of abscisic acid-activated signaling pathway"/>
    <property type="evidence" value="ECO:0007669"/>
    <property type="project" value="InterPro"/>
</dbReference>
<evidence type="ECO:0000256" key="1">
    <source>
        <dbReference type="ARBA" id="ARBA00004123"/>
    </source>
</evidence>
<dbReference type="PROSITE" id="PS00028">
    <property type="entry name" value="ZINC_FINGER_C2H2_1"/>
    <property type="match status" value="1"/>
</dbReference>
<dbReference type="PANTHER" id="PTHR47287:SF15">
    <property type="entry name" value="ZINC FINGER PROTEIN 3-LIKE"/>
    <property type="match status" value="1"/>
</dbReference>
<evidence type="ECO:0000259" key="8">
    <source>
        <dbReference type="PROSITE" id="PS50157"/>
    </source>
</evidence>
<dbReference type="GO" id="GO:0008270">
    <property type="term" value="F:zinc ion binding"/>
    <property type="evidence" value="ECO:0007669"/>
    <property type="project" value="UniProtKB-KW"/>
</dbReference>
<accession>A0A8X7P1Z7</accession>
<dbReference type="PANTHER" id="PTHR47287">
    <property type="entry name" value="C2H2 AND C2HC ZINC FINGERS SUPERFAMILY PROTEIN"/>
    <property type="match status" value="1"/>
</dbReference>
<dbReference type="EMBL" id="JAAMPC010000740">
    <property type="protein sequence ID" value="KAG2241944.1"/>
    <property type="molecule type" value="Genomic_DNA"/>
</dbReference>
<dbReference type="OrthoDB" id="960395at2759"/>
<feature type="compositionally biased region" description="Basic residues" evidence="7">
    <location>
        <begin position="17"/>
        <end position="27"/>
    </location>
</feature>
<evidence type="ECO:0000313" key="10">
    <source>
        <dbReference type="Proteomes" id="UP000886595"/>
    </source>
</evidence>
<name>A0A8X7P1Z7_BRACI</name>
<gene>
    <name evidence="9" type="ORF">Bca52824_096211</name>
</gene>